<evidence type="ECO:0000256" key="7">
    <source>
        <dbReference type="ARBA" id="ARBA00093796"/>
    </source>
</evidence>
<evidence type="ECO:0000256" key="4">
    <source>
        <dbReference type="ARBA" id="ARBA00023004"/>
    </source>
</evidence>
<comment type="similarity">
    <text evidence="6">Belongs to the BsaP family.</text>
</comment>
<reference evidence="9 10" key="1">
    <citation type="submission" date="2017-06" db="EMBL/GenBank/DDBJ databases">
        <title>Cultured bacterium strain Saccharothrix yanglingensis Hhs.015.</title>
        <authorList>
            <person name="Xia Y."/>
        </authorList>
    </citation>
    <scope>NUCLEOTIDE SEQUENCE [LARGE SCALE GENOMIC DNA]</scope>
    <source>
        <strain evidence="9 10">Hhs.015</strain>
    </source>
</reference>
<evidence type="ECO:0000259" key="8">
    <source>
        <dbReference type="Pfam" id="PF26519"/>
    </source>
</evidence>
<evidence type="ECO:0000256" key="6">
    <source>
        <dbReference type="ARBA" id="ARBA00093780"/>
    </source>
</evidence>
<evidence type="ECO:0000256" key="2">
    <source>
        <dbReference type="ARBA" id="ARBA00022723"/>
    </source>
</evidence>
<dbReference type="InterPro" id="IPR058605">
    <property type="entry name" value="BsaP_C"/>
</dbReference>
<name>A0ABU0X7L3_9PSEU</name>
<keyword evidence="3" id="KW-0093">Biotin biosynthesis</keyword>
<keyword evidence="2" id="KW-0479">Metal-binding</keyword>
<dbReference type="EMBL" id="NSDM01000016">
    <property type="protein sequence ID" value="MDQ2588115.1"/>
    <property type="molecule type" value="Genomic_DNA"/>
</dbReference>
<keyword evidence="10" id="KW-1185">Reference proteome</keyword>
<evidence type="ECO:0000313" key="9">
    <source>
        <dbReference type="EMBL" id="MDQ2588115.1"/>
    </source>
</evidence>
<sequence>MADAVTTGAATYCGYCGGEVAGADHAACAARLGVIDPPRFCARCARRMVVQVTPAGWTATCSRHGETTSAR</sequence>
<dbReference type="RefSeq" id="WP_306749753.1">
    <property type="nucleotide sequence ID" value="NZ_NSDM01000016.1"/>
</dbReference>
<evidence type="ECO:0000313" key="10">
    <source>
        <dbReference type="Proteomes" id="UP001225605"/>
    </source>
</evidence>
<protein>
    <recommendedName>
        <fullName evidence="7">Biotin synthase auxiliary protein</fullName>
    </recommendedName>
</protein>
<organism evidence="9 10">
    <name type="scientific">Saccharothrix yanglingensis</name>
    <dbReference type="NCBI Taxonomy" id="659496"/>
    <lineage>
        <taxon>Bacteria</taxon>
        <taxon>Bacillati</taxon>
        <taxon>Actinomycetota</taxon>
        <taxon>Actinomycetes</taxon>
        <taxon>Pseudonocardiales</taxon>
        <taxon>Pseudonocardiaceae</taxon>
        <taxon>Saccharothrix</taxon>
    </lineage>
</organism>
<comment type="cofactor">
    <cofactor evidence="1">
        <name>iron-sulfur cluster</name>
        <dbReference type="ChEBI" id="CHEBI:30408"/>
    </cofactor>
</comment>
<comment type="function">
    <text evidence="5">Required for the activity of the biotin synthase BioB.</text>
</comment>
<evidence type="ECO:0000256" key="3">
    <source>
        <dbReference type="ARBA" id="ARBA00022756"/>
    </source>
</evidence>
<dbReference type="Pfam" id="PF26519">
    <property type="entry name" value="BsaP"/>
    <property type="match status" value="1"/>
</dbReference>
<gene>
    <name evidence="9" type="ORF">CKY47_29955</name>
</gene>
<keyword evidence="4" id="KW-0408">Iron</keyword>
<feature type="domain" description="Biotin synthase auxiliary protein C-terminal" evidence="8">
    <location>
        <begin position="48"/>
        <end position="70"/>
    </location>
</feature>
<evidence type="ECO:0000256" key="5">
    <source>
        <dbReference type="ARBA" id="ARBA00093761"/>
    </source>
</evidence>
<evidence type="ECO:0000256" key="1">
    <source>
        <dbReference type="ARBA" id="ARBA00001915"/>
    </source>
</evidence>
<accession>A0ABU0X7L3</accession>
<proteinExistence type="inferred from homology"/>
<comment type="caution">
    <text evidence="9">The sequence shown here is derived from an EMBL/GenBank/DDBJ whole genome shotgun (WGS) entry which is preliminary data.</text>
</comment>
<dbReference type="Proteomes" id="UP001225605">
    <property type="component" value="Unassembled WGS sequence"/>
</dbReference>